<evidence type="ECO:0000256" key="4">
    <source>
        <dbReference type="ARBA" id="ARBA00022741"/>
    </source>
</evidence>
<dbReference type="GO" id="GO:0016887">
    <property type="term" value="F:ATP hydrolysis activity"/>
    <property type="evidence" value="ECO:0007669"/>
    <property type="project" value="InterPro"/>
</dbReference>
<dbReference type="OrthoDB" id="422637at2759"/>
<dbReference type="EMBL" id="LK052936">
    <property type="protein sequence ID" value="CDR35525.1"/>
    <property type="molecule type" value="Genomic_DNA"/>
</dbReference>
<dbReference type="InterPro" id="IPR027417">
    <property type="entry name" value="P-loop_NTPase"/>
</dbReference>
<organism evidence="11">
    <name type="scientific">Rhodotorula toruloides</name>
    <name type="common">Yeast</name>
    <name type="synonym">Rhodosporidium toruloides</name>
    <dbReference type="NCBI Taxonomy" id="5286"/>
    <lineage>
        <taxon>Eukaryota</taxon>
        <taxon>Fungi</taxon>
        <taxon>Dikarya</taxon>
        <taxon>Basidiomycota</taxon>
        <taxon>Pucciniomycotina</taxon>
        <taxon>Microbotryomycetes</taxon>
        <taxon>Sporidiobolales</taxon>
        <taxon>Sporidiobolaceae</taxon>
        <taxon>Rhodotorula</taxon>
    </lineage>
</organism>
<evidence type="ECO:0000256" key="3">
    <source>
        <dbReference type="ARBA" id="ARBA00022692"/>
    </source>
</evidence>
<dbReference type="InterPro" id="IPR003439">
    <property type="entry name" value="ABC_transporter-like_ATP-bd"/>
</dbReference>
<dbReference type="GO" id="GO:0140359">
    <property type="term" value="F:ABC-type transporter activity"/>
    <property type="evidence" value="ECO:0007669"/>
    <property type="project" value="InterPro"/>
</dbReference>
<feature type="domain" description="ABC transporter" evidence="9">
    <location>
        <begin position="538"/>
        <end position="780"/>
    </location>
</feature>
<dbReference type="GO" id="GO:0005778">
    <property type="term" value="C:peroxisomal membrane"/>
    <property type="evidence" value="ECO:0007669"/>
    <property type="project" value="TreeGrafter"/>
</dbReference>
<reference evidence="11" key="1">
    <citation type="journal article" date="2014" name="Genome Announc.">
        <title>Draft genome sequence of Rhodosporidium toruloides CECT1137, an oleaginous yeast of biotechnological interest.</title>
        <authorList>
            <person name="Morin N."/>
            <person name="Calcas X."/>
            <person name="Devillers H."/>
            <person name="Durrens P."/>
            <person name="Sherman D.J."/>
            <person name="Nicaud J.-M."/>
            <person name="Neuveglise C."/>
        </authorList>
    </citation>
    <scope>NUCLEOTIDE SEQUENCE</scope>
    <source>
        <strain evidence="11">CECT1137</strain>
    </source>
</reference>
<feature type="compositionally biased region" description="Low complexity" evidence="8">
    <location>
        <begin position="114"/>
        <end position="125"/>
    </location>
</feature>
<name>A0A061AEG5_RHOTO</name>
<dbReference type="Pfam" id="PF06472">
    <property type="entry name" value="ABC_membrane_2"/>
    <property type="match status" value="1"/>
</dbReference>
<dbReference type="GO" id="GO:0005324">
    <property type="term" value="F:long-chain fatty acid transmembrane transporter activity"/>
    <property type="evidence" value="ECO:0007669"/>
    <property type="project" value="TreeGrafter"/>
</dbReference>
<comment type="similarity">
    <text evidence="1">Belongs to the ABC transporter superfamily. ABCD family. Peroxisomal fatty acyl CoA transporter (TC 3.A.1.203) subfamily.</text>
</comment>
<evidence type="ECO:0000259" key="10">
    <source>
        <dbReference type="PROSITE" id="PS50929"/>
    </source>
</evidence>
<keyword evidence="2" id="KW-0813">Transport</keyword>
<protein>
    <submittedName>
        <fullName evidence="11">RHTO0S01e01288g1_1</fullName>
    </submittedName>
</protein>
<accession>A0A061AEG5</accession>
<dbReference type="SMART" id="SM00382">
    <property type="entry name" value="AAA"/>
    <property type="match status" value="1"/>
</dbReference>
<gene>
    <name evidence="11" type="ORF">RHTO0S_01e01288g</name>
</gene>
<dbReference type="PANTHER" id="PTHR11384:SF67">
    <property type="entry name" value="ATP-BINDING CASSETTE SUB-FAMILY D MEMBER 1"/>
    <property type="match status" value="1"/>
</dbReference>
<dbReference type="InterPro" id="IPR011527">
    <property type="entry name" value="ABC1_TM_dom"/>
</dbReference>
<dbReference type="SUPFAM" id="SSF90123">
    <property type="entry name" value="ABC transporter transmembrane region"/>
    <property type="match status" value="1"/>
</dbReference>
<keyword evidence="6" id="KW-1133">Transmembrane helix</keyword>
<dbReference type="CDD" id="cd03223">
    <property type="entry name" value="ABCD_peroxisomal_ALDP"/>
    <property type="match status" value="1"/>
</dbReference>
<evidence type="ECO:0000313" key="11">
    <source>
        <dbReference type="EMBL" id="CDR35525.1"/>
    </source>
</evidence>
<dbReference type="GO" id="GO:0042760">
    <property type="term" value="P:very long-chain fatty acid catabolic process"/>
    <property type="evidence" value="ECO:0007669"/>
    <property type="project" value="TreeGrafter"/>
</dbReference>
<dbReference type="InterPro" id="IPR003593">
    <property type="entry name" value="AAA+_ATPase"/>
</dbReference>
<dbReference type="GO" id="GO:0015910">
    <property type="term" value="P:long-chain fatty acid import into peroxisome"/>
    <property type="evidence" value="ECO:0007669"/>
    <property type="project" value="TreeGrafter"/>
</dbReference>
<dbReference type="GO" id="GO:0005524">
    <property type="term" value="F:ATP binding"/>
    <property type="evidence" value="ECO:0007669"/>
    <property type="project" value="UniProtKB-KW"/>
</dbReference>
<dbReference type="SUPFAM" id="SSF52540">
    <property type="entry name" value="P-loop containing nucleoside triphosphate hydrolases"/>
    <property type="match status" value="1"/>
</dbReference>
<dbReference type="PROSITE" id="PS50929">
    <property type="entry name" value="ABC_TM1F"/>
    <property type="match status" value="1"/>
</dbReference>
<keyword evidence="5" id="KW-0067">ATP-binding</keyword>
<dbReference type="PROSITE" id="PS00211">
    <property type="entry name" value="ABC_TRANSPORTER_1"/>
    <property type="match status" value="1"/>
</dbReference>
<keyword evidence="7" id="KW-0472">Membrane</keyword>
<evidence type="ECO:0000256" key="5">
    <source>
        <dbReference type="ARBA" id="ARBA00022840"/>
    </source>
</evidence>
<feature type="domain" description="ABC transmembrane type-1" evidence="10">
    <location>
        <begin position="164"/>
        <end position="390"/>
    </location>
</feature>
<evidence type="ECO:0000256" key="6">
    <source>
        <dbReference type="ARBA" id="ARBA00022989"/>
    </source>
</evidence>
<evidence type="ECO:0000256" key="2">
    <source>
        <dbReference type="ARBA" id="ARBA00022448"/>
    </source>
</evidence>
<dbReference type="InterPro" id="IPR050835">
    <property type="entry name" value="ABC_transporter_sub-D"/>
</dbReference>
<sequence length="797" mass="87976">MAPAQSKLAQQSALTGLRAKGGAAVFAALVALVYLRRKVVQAAAEAAEKRNRQMLTTPQIELAQRDLYNPLPGGARELLVPARGRVSKVLIKPTKATTFARHRPLFRKPPPAPRSASSTAPPSAGAAAQRVGVNKEFFRQLSAIFRIIIPHATSKEVWLVGAHTAFLLLRTYLSLLVAQLDGKLVGDLVSANGKGFLRGLCYWFLLAIPSVYTNAMIRFLQSKLSISFRTRLTRYVHDLYLDKNATFYKVVNLDSRIGASGADQFVTTDINRFCETLSALYSNVSKPTLDLILFNIQLGRSIGGRGSVGLFLSYLATAWILRKVTPAFGKLAAIEAKLEGDFRAAHARLIINSEEVAFYDGAPIEKDILTKAYLRLIKHVNSIYKMRILYGMTEDMVVKYLWSAAGYCLISIPVFFPKARKLAAAAAGTSVETKDPAKQKGGDGLSISQRTENYISNRRLLLSLADAGGRLMLSWKDLSELAGSTSRVYTLLSTLHDLSTSTYTSLPRPADLAPNAPFYDLGTLNGRFITDAPPEEGVTLDKVPIVAPAPGVARGGEELVHQLSVRVKPGEHLLITGGNGTGKTAIARVLAGLWPVWDGVVVRPDDTKIMFLPQRPYLSSGSLRDQIIYPHSYPDFVKSGKTDEDLMEILRKVHLSYLPSREGGYDVRKEWKDILSGGEKQRMGMARLFYHLPKYGVLDECTSAVSTDVEGSMYQHAKDVGITLMTISHRPSLFKHHMYLLRLTGHEGQWEMTQIGEAEQSLSFQKEIESLQAKLAEVETWKNRLSTIDAELHFKET</sequence>
<evidence type="ECO:0000259" key="9">
    <source>
        <dbReference type="PROSITE" id="PS50893"/>
    </source>
</evidence>
<dbReference type="AlphaFoldDB" id="A0A061AEG5"/>
<evidence type="ECO:0000256" key="1">
    <source>
        <dbReference type="ARBA" id="ARBA00008575"/>
    </source>
</evidence>
<keyword evidence="4" id="KW-0547">Nucleotide-binding</keyword>
<evidence type="ECO:0000256" key="8">
    <source>
        <dbReference type="SAM" id="MobiDB-lite"/>
    </source>
</evidence>
<dbReference type="InterPro" id="IPR017871">
    <property type="entry name" value="ABC_transporter-like_CS"/>
</dbReference>
<dbReference type="PANTHER" id="PTHR11384">
    <property type="entry name" value="ATP-BINDING CASSETTE, SUB-FAMILY D MEMBER"/>
    <property type="match status" value="1"/>
</dbReference>
<keyword evidence="3" id="KW-0812">Transmembrane</keyword>
<proteinExistence type="inferred from homology"/>
<dbReference type="Pfam" id="PF00005">
    <property type="entry name" value="ABC_tran"/>
    <property type="match status" value="1"/>
</dbReference>
<dbReference type="PROSITE" id="PS50893">
    <property type="entry name" value="ABC_TRANSPORTER_2"/>
    <property type="match status" value="1"/>
</dbReference>
<feature type="region of interest" description="Disordered" evidence="8">
    <location>
        <begin position="102"/>
        <end position="125"/>
    </location>
</feature>
<dbReference type="Gene3D" id="3.40.50.300">
    <property type="entry name" value="P-loop containing nucleotide triphosphate hydrolases"/>
    <property type="match status" value="1"/>
</dbReference>
<dbReference type="Gene3D" id="1.20.1560.10">
    <property type="entry name" value="ABC transporter type 1, transmembrane domain"/>
    <property type="match status" value="1"/>
</dbReference>
<evidence type="ECO:0000256" key="7">
    <source>
        <dbReference type="ARBA" id="ARBA00023136"/>
    </source>
</evidence>
<dbReference type="GO" id="GO:0007031">
    <property type="term" value="P:peroxisome organization"/>
    <property type="evidence" value="ECO:0007669"/>
    <property type="project" value="TreeGrafter"/>
</dbReference>
<dbReference type="GO" id="GO:0006635">
    <property type="term" value="P:fatty acid beta-oxidation"/>
    <property type="evidence" value="ECO:0007669"/>
    <property type="project" value="TreeGrafter"/>
</dbReference>
<dbReference type="InterPro" id="IPR036640">
    <property type="entry name" value="ABC1_TM_sf"/>
</dbReference>